<keyword evidence="1" id="KW-0812">Transmembrane</keyword>
<evidence type="ECO:0000256" key="1">
    <source>
        <dbReference type="SAM" id="Phobius"/>
    </source>
</evidence>
<keyword evidence="2" id="KW-0261">Viral envelope protein</keyword>
<proteinExistence type="predicted"/>
<protein>
    <submittedName>
        <fullName evidence="2">Poxvirus virion envelope protein A14</fullName>
    </submittedName>
</protein>
<keyword evidence="2" id="KW-0946">Virion</keyword>
<dbReference type="EMBL" id="BK032687">
    <property type="protein sequence ID" value="DAF55327.1"/>
    <property type="molecule type" value="Genomic_DNA"/>
</dbReference>
<reference evidence="2" key="1">
    <citation type="journal article" date="2021" name="Proc. Natl. Acad. Sci. U.S.A.">
        <title>A Catalog of Tens of Thousands of Viruses from Human Metagenomes Reveals Hidden Associations with Chronic Diseases.</title>
        <authorList>
            <person name="Tisza M.J."/>
            <person name="Buck C.B."/>
        </authorList>
    </citation>
    <scope>NUCLEOTIDE SEQUENCE</scope>
    <source>
        <strain evidence="2">CtZHD14</strain>
    </source>
</reference>
<keyword evidence="1" id="KW-0472">Membrane</keyword>
<evidence type="ECO:0000313" key="2">
    <source>
        <dbReference type="EMBL" id="DAF55327.1"/>
    </source>
</evidence>
<name>A0A8S5SXB1_9CAUD</name>
<sequence length="77" mass="9126">MKKLFIGFVDFMDFMEQNHIVICTILLLSLAFILSIPISVAFTWLMCNFPWLFVGIVVFILLGMFLYSMIDYFSNWR</sequence>
<organism evidence="2">
    <name type="scientific">Siphoviridae sp. ctZHD14</name>
    <dbReference type="NCBI Taxonomy" id="2827891"/>
    <lineage>
        <taxon>Viruses</taxon>
        <taxon>Duplodnaviria</taxon>
        <taxon>Heunggongvirae</taxon>
        <taxon>Uroviricota</taxon>
        <taxon>Caudoviricetes</taxon>
    </lineage>
</organism>
<accession>A0A8S5SXB1</accession>
<dbReference type="GO" id="GO:0019031">
    <property type="term" value="C:viral envelope"/>
    <property type="evidence" value="ECO:0007669"/>
    <property type="project" value="UniProtKB-KW"/>
</dbReference>
<feature type="transmembrane region" description="Helical" evidence="1">
    <location>
        <begin position="51"/>
        <end position="70"/>
    </location>
</feature>
<keyword evidence="1" id="KW-1133">Transmembrane helix</keyword>
<feature type="transmembrane region" description="Helical" evidence="1">
    <location>
        <begin position="20"/>
        <end position="45"/>
    </location>
</feature>